<feature type="non-terminal residue" evidence="1">
    <location>
        <position position="111"/>
    </location>
</feature>
<reference evidence="1 2" key="1">
    <citation type="submission" date="2013-11" db="EMBL/GenBank/DDBJ databases">
        <title>Genome sequencing of Stegodyphus mimosarum.</title>
        <authorList>
            <person name="Bechsgaard J."/>
        </authorList>
    </citation>
    <scope>NUCLEOTIDE SEQUENCE [LARGE SCALE GENOMIC DNA]</scope>
</reference>
<evidence type="ECO:0008006" key="3">
    <source>
        <dbReference type="Google" id="ProtNLM"/>
    </source>
</evidence>
<dbReference type="InterPro" id="IPR036397">
    <property type="entry name" value="RNaseH_sf"/>
</dbReference>
<evidence type="ECO:0000313" key="1">
    <source>
        <dbReference type="EMBL" id="KFM68969.1"/>
    </source>
</evidence>
<dbReference type="Gene3D" id="3.30.420.10">
    <property type="entry name" value="Ribonuclease H-like superfamily/Ribonuclease H"/>
    <property type="match status" value="1"/>
</dbReference>
<dbReference type="GO" id="GO:0003676">
    <property type="term" value="F:nucleic acid binding"/>
    <property type="evidence" value="ECO:0007669"/>
    <property type="project" value="InterPro"/>
</dbReference>
<protein>
    <recommendedName>
        <fullName evidence="3">Transposase Tc1-like domain-containing protein</fullName>
    </recommendedName>
</protein>
<evidence type="ECO:0000313" key="2">
    <source>
        <dbReference type="Proteomes" id="UP000054359"/>
    </source>
</evidence>
<dbReference type="AlphaFoldDB" id="A0A087TV30"/>
<keyword evidence="2" id="KW-1185">Reference proteome</keyword>
<sequence length="111" mass="12826">MIIRQARTAPMVDYSAHYSHVYTSRGTVHHQAGLRSQRPLTPQHRRSRLEWRRSPSSWLPSDWHRIVFSDEAPLALEADGQSVRVWRGRGQRSQSAVVLQRHTAITFGLMV</sequence>
<dbReference type="Proteomes" id="UP000054359">
    <property type="component" value="Unassembled WGS sequence"/>
</dbReference>
<name>A0A087TV30_STEMI</name>
<gene>
    <name evidence="1" type="ORF">X975_20777</name>
</gene>
<dbReference type="EMBL" id="KK116864">
    <property type="protein sequence ID" value="KFM68969.1"/>
    <property type="molecule type" value="Genomic_DNA"/>
</dbReference>
<proteinExistence type="predicted"/>
<accession>A0A087TV30</accession>
<dbReference type="OrthoDB" id="4843387at2759"/>
<organism evidence="1 2">
    <name type="scientific">Stegodyphus mimosarum</name>
    <name type="common">African social velvet spider</name>
    <dbReference type="NCBI Taxonomy" id="407821"/>
    <lineage>
        <taxon>Eukaryota</taxon>
        <taxon>Metazoa</taxon>
        <taxon>Ecdysozoa</taxon>
        <taxon>Arthropoda</taxon>
        <taxon>Chelicerata</taxon>
        <taxon>Arachnida</taxon>
        <taxon>Araneae</taxon>
        <taxon>Araneomorphae</taxon>
        <taxon>Entelegynae</taxon>
        <taxon>Eresoidea</taxon>
        <taxon>Eresidae</taxon>
        <taxon>Stegodyphus</taxon>
    </lineage>
</organism>